<evidence type="ECO:0000256" key="3">
    <source>
        <dbReference type="ARBA" id="ARBA00022490"/>
    </source>
</evidence>
<evidence type="ECO:0000256" key="4">
    <source>
        <dbReference type="ARBA" id="ARBA00044144"/>
    </source>
</evidence>
<feature type="region of interest" description="Disordered" evidence="7">
    <location>
        <begin position="687"/>
        <end position="706"/>
    </location>
</feature>
<keyword evidence="3" id="KW-0963">Cytoplasm</keyword>
<dbReference type="InterPro" id="IPR051956">
    <property type="entry name" value="eIF2B_epsilon"/>
</dbReference>
<evidence type="ECO:0000256" key="2">
    <source>
        <dbReference type="ARBA" id="ARBA00007878"/>
    </source>
</evidence>
<evidence type="ECO:0000256" key="5">
    <source>
        <dbReference type="ARBA" id="ARBA00044345"/>
    </source>
</evidence>
<sequence>KLDIPDESPLQAVVLADSYNRRFEVLCADRPRILLPLCSTPLLTWTLEALSLSKVKQVFLFCGVHAEQIREFVEQSPYRRTLDIQCLSSQTARTPGDALRELDSMGVLNGDNPFILVHSPLVSNYDLSKMVDAHKRRREADPNYIMTLGVGQGGSRRHPESPIMLVHPPSSRLLHYASHPLVPSTPRVAFPSHLFTDPFPASIDSYEIWSGTGSSGGRGGYRDLGVDICELDVPALCTENFDYHDLRRHFVNGVLTSDLLGKKIAVHLVGGRQRKGEGRYIERVRDTRTYGEITRDVLHRWAFPLAPDLNEPGGTQYELRAGNVYIARDNVMLSRTTTIRGPALIGPASSLQSNTSILRSTLGTLTTLGPNSSITDSYIFDNVLVGSHCHLDNCIIGKDVVIADDVTVGRGALVGDGVKLGKGVQVPPWTRVGRERWRPEGWEEGDEDQEAKTLRILGDQSLGFIWPTEEEQPSSDSESDGEDPYEHPRNKSLLQLGRSLSNLSSSTGSLSTLSKASSSPASIASDLDTSSDEGYGDVPSMSLSMALPTTGPSAEFTKEAQLTLERGYEEGYDVVNIGTEMGLLFPAYNAGVESARKEIIGFVLSKIPLAPGGGAAGVLGESEALFKRWKPIFPKFTQDYTALVLDMQAYVVEKRQEMGGWFGLVLRGAYEADLVDEGVLVRWRDDPRARGEGQGDAGAGAGEGEQEKWVEVWKKGKMYVDVLEEMESGSEEESGEEEEEEEESSEHE</sequence>
<keyword evidence="10" id="KW-1185">Reference proteome</keyword>
<dbReference type="GO" id="GO:0003743">
    <property type="term" value="F:translation initiation factor activity"/>
    <property type="evidence" value="ECO:0007669"/>
    <property type="project" value="TreeGrafter"/>
</dbReference>
<gene>
    <name evidence="9" type="ORF">MKK02DRAFT_18385</name>
</gene>
<feature type="compositionally biased region" description="Low complexity" evidence="7">
    <location>
        <begin position="507"/>
        <end position="527"/>
    </location>
</feature>
<evidence type="ECO:0000256" key="7">
    <source>
        <dbReference type="SAM" id="MobiDB-lite"/>
    </source>
</evidence>
<dbReference type="Proteomes" id="UP001164286">
    <property type="component" value="Unassembled WGS sequence"/>
</dbReference>
<dbReference type="Gene3D" id="2.160.10.10">
    <property type="entry name" value="Hexapeptide repeat proteins"/>
    <property type="match status" value="1"/>
</dbReference>
<dbReference type="InterPro" id="IPR029044">
    <property type="entry name" value="Nucleotide-diphossugar_trans"/>
</dbReference>
<dbReference type="GO" id="GO:0005851">
    <property type="term" value="C:eukaryotic translation initiation factor 2B complex"/>
    <property type="evidence" value="ECO:0007669"/>
    <property type="project" value="TreeGrafter"/>
</dbReference>
<dbReference type="SUPFAM" id="SSF53448">
    <property type="entry name" value="Nucleotide-diphospho-sugar transferases"/>
    <property type="match status" value="1"/>
</dbReference>
<feature type="compositionally biased region" description="Gly residues" evidence="7">
    <location>
        <begin position="694"/>
        <end position="703"/>
    </location>
</feature>
<keyword evidence="9" id="KW-0808">Transferase</keyword>
<dbReference type="GO" id="GO:0005085">
    <property type="term" value="F:guanyl-nucleotide exchange factor activity"/>
    <property type="evidence" value="ECO:0007669"/>
    <property type="project" value="InterPro"/>
</dbReference>
<dbReference type="InterPro" id="IPR018357">
    <property type="entry name" value="Hexapep_transf_CS"/>
</dbReference>
<dbReference type="PROSITE" id="PS00101">
    <property type="entry name" value="HEXAPEP_TRANSFERASES"/>
    <property type="match status" value="1"/>
</dbReference>
<feature type="region of interest" description="Disordered" evidence="7">
    <location>
        <begin position="469"/>
        <end position="489"/>
    </location>
</feature>
<evidence type="ECO:0000313" key="9">
    <source>
        <dbReference type="EMBL" id="KAI9633264.1"/>
    </source>
</evidence>
<dbReference type="RefSeq" id="XP_052943041.1">
    <property type="nucleotide sequence ID" value="XM_053085936.1"/>
</dbReference>
<reference evidence="9" key="1">
    <citation type="journal article" date="2022" name="G3 (Bethesda)">
        <title>High quality genome of the basidiomycete yeast Dioszegia hungarica PDD-24b-2 isolated from cloud water.</title>
        <authorList>
            <person name="Jarrige D."/>
            <person name="Haridas S."/>
            <person name="Bleykasten-Grosshans C."/>
            <person name="Joly M."/>
            <person name="Nadalig T."/>
            <person name="Sancelme M."/>
            <person name="Vuilleumier S."/>
            <person name="Grigoriev I.V."/>
            <person name="Amato P."/>
            <person name="Bringel F."/>
        </authorList>
    </citation>
    <scope>NUCLEOTIDE SEQUENCE</scope>
    <source>
        <strain evidence="9">PDD-24b-2</strain>
    </source>
</reference>
<dbReference type="CDD" id="cd04197">
    <property type="entry name" value="eIF-2B_epsilon_N"/>
    <property type="match status" value="1"/>
</dbReference>
<evidence type="ECO:0000256" key="1">
    <source>
        <dbReference type="ARBA" id="ARBA00004514"/>
    </source>
</evidence>
<organism evidence="9 10">
    <name type="scientific">Dioszegia hungarica</name>
    <dbReference type="NCBI Taxonomy" id="4972"/>
    <lineage>
        <taxon>Eukaryota</taxon>
        <taxon>Fungi</taxon>
        <taxon>Dikarya</taxon>
        <taxon>Basidiomycota</taxon>
        <taxon>Agaricomycotina</taxon>
        <taxon>Tremellomycetes</taxon>
        <taxon>Tremellales</taxon>
        <taxon>Bulleribasidiaceae</taxon>
        <taxon>Dioszegia</taxon>
    </lineage>
</organism>
<feature type="compositionally biased region" description="Acidic residues" evidence="7">
    <location>
        <begin position="469"/>
        <end position="483"/>
    </location>
</feature>
<accession>A0AA38H656</accession>
<dbReference type="PANTHER" id="PTHR45887:SF1">
    <property type="entry name" value="TRANSLATION INITIATION FACTOR EIF-2B SUBUNIT EPSILON"/>
    <property type="match status" value="1"/>
</dbReference>
<comment type="similarity">
    <text evidence="2">Belongs to the eIF-2B gamma/epsilon subunits family.</text>
</comment>
<dbReference type="AlphaFoldDB" id="A0AA38H656"/>
<dbReference type="InterPro" id="IPR044123">
    <property type="entry name" value="W2_eIF2B_epsilon"/>
</dbReference>
<feature type="non-terminal residue" evidence="9">
    <location>
        <position position="748"/>
    </location>
</feature>
<dbReference type="Gene3D" id="1.25.40.180">
    <property type="match status" value="1"/>
</dbReference>
<feature type="domain" description="W2" evidence="8">
    <location>
        <begin position="550"/>
        <end position="733"/>
    </location>
</feature>
<protein>
    <recommendedName>
        <fullName evidence="4">Translation initiation factor eIF2B subunit epsilon</fullName>
    </recommendedName>
    <alternativeName>
        <fullName evidence="5">eIF2B GDP-GTP exchange factor subunit epsilon</fullName>
    </alternativeName>
</protein>
<dbReference type="CDD" id="cd11558">
    <property type="entry name" value="W2_eIF2B_epsilon"/>
    <property type="match status" value="1"/>
</dbReference>
<dbReference type="GO" id="GO:0005829">
    <property type="term" value="C:cytosol"/>
    <property type="evidence" value="ECO:0007669"/>
    <property type="project" value="UniProtKB-SubCell"/>
</dbReference>
<dbReference type="InterPro" id="IPR003307">
    <property type="entry name" value="W2_domain"/>
</dbReference>
<name>A0AA38H656_9TREE</name>
<dbReference type="PROSITE" id="PS51363">
    <property type="entry name" value="W2"/>
    <property type="match status" value="1"/>
</dbReference>
<dbReference type="PANTHER" id="PTHR45887">
    <property type="entry name" value="TRANSLATION INITIATION FACTOR EIF-2B SUBUNIT EPSILON"/>
    <property type="match status" value="1"/>
</dbReference>
<evidence type="ECO:0000313" key="10">
    <source>
        <dbReference type="Proteomes" id="UP001164286"/>
    </source>
</evidence>
<comment type="subunit">
    <text evidence="6">Component of the translation initiation factor 2B (eIF2B) complex which is a heterodecamer of two sets of five different subunits: alpha, beta, gamma, delta and epsilon. Subunits alpha, beta and delta comprise a regulatory subcomplex and subunits epsilon and gamma comprise a catalytic subcomplex. Within the complex, the hexameric regulatory complex resides at the center, with the two heterodimeric catalytic subcomplexes bound on opposite sides.</text>
</comment>
<dbReference type="Gene3D" id="3.90.550.10">
    <property type="entry name" value="Spore Coat Polysaccharide Biosynthesis Protein SpsA, Chain A"/>
    <property type="match status" value="1"/>
</dbReference>
<comment type="subcellular location">
    <subcellularLocation>
        <location evidence="1">Cytoplasm</location>
        <location evidence="1">Cytosol</location>
    </subcellularLocation>
</comment>
<dbReference type="GO" id="GO:0031369">
    <property type="term" value="F:translation initiation factor binding"/>
    <property type="evidence" value="ECO:0007669"/>
    <property type="project" value="InterPro"/>
</dbReference>
<proteinExistence type="inferred from homology"/>
<dbReference type="InterPro" id="IPR056764">
    <property type="entry name" value="LbH_EIF2B3/5"/>
</dbReference>
<evidence type="ECO:0000256" key="6">
    <source>
        <dbReference type="ARBA" id="ARBA00046432"/>
    </source>
</evidence>
<dbReference type="InterPro" id="IPR016024">
    <property type="entry name" value="ARM-type_fold"/>
</dbReference>
<dbReference type="FunFam" id="3.90.550.10:FF:000186">
    <property type="entry name" value="Translation initiation factor eIF-2B epsilon subunit, putative"/>
    <property type="match status" value="1"/>
</dbReference>
<dbReference type="GeneID" id="77725137"/>
<dbReference type="SUPFAM" id="SSF48371">
    <property type="entry name" value="ARM repeat"/>
    <property type="match status" value="1"/>
</dbReference>
<comment type="caution">
    <text evidence="9">The sequence shown here is derived from an EMBL/GenBank/DDBJ whole genome shotgun (WGS) entry which is preliminary data.</text>
</comment>
<feature type="region of interest" description="Disordered" evidence="7">
    <location>
        <begin position="724"/>
        <end position="748"/>
    </location>
</feature>
<evidence type="ECO:0000259" key="8">
    <source>
        <dbReference type="PROSITE" id="PS51363"/>
    </source>
</evidence>
<dbReference type="Pfam" id="PF25084">
    <property type="entry name" value="LbH_EIF2B"/>
    <property type="match status" value="1"/>
</dbReference>
<dbReference type="EMBL" id="JAKWFO010000011">
    <property type="protein sequence ID" value="KAI9633264.1"/>
    <property type="molecule type" value="Genomic_DNA"/>
</dbReference>
<dbReference type="InterPro" id="IPR035543">
    <property type="entry name" value="eIF-2B_epsilon_N"/>
</dbReference>
<dbReference type="GO" id="GO:0016740">
    <property type="term" value="F:transferase activity"/>
    <property type="evidence" value="ECO:0007669"/>
    <property type="project" value="UniProtKB-KW"/>
</dbReference>
<feature type="region of interest" description="Disordered" evidence="7">
    <location>
        <begin position="507"/>
        <end position="547"/>
    </location>
</feature>